<sequence>MANINKSLTDPNWPIDYPAIVLQDFSPTVILIRQNFVAVRVHDEVKVRSKPTVGGYIYIQYPKAENGDDGAKGYVPRNTLRVGIVRKIGEPLELRINLPYRPHLDQTVNPQNGALFYNTIVGLLSSYHVHRTELPTVPIYIGNILNTQQKITEFAENILNGVYLVNSSLVVILNDMSEFNIFDIRNNSWAADRSMRKGIYLIVYSDYPGAPLRIELYVGSTGQSFRERYASHVAERQKANPKGVHYRSAAKARVHQVFPICLIDAFEEGSHNLKIAEQLFVDLFQSTCSPVLNYQTYVETDEDYVPSPGNTLSNEDVLSRVAKYTVDKDEACVLKDLAEQVFSRTGWPGGVRRGQNQGKPFGATTGLNWSMPLTELQFVKTTWIKTSIPGKVLNFRRSGGIVRDEGNGTKVLLWKYKPDDTQFTFTIPQHSEGPDFGTKIQVVFEIRIDGQPSPAQWARVPFVGSFDDWFDATTMSLRIEWKDRHGMWCWRHVQLETHNNSVVPRGPYGATLSYAIATGMKAFFLQQDRKPTDQDSPWLIDFGIATIKEIYIDHLEQAICTRSVQDRHQGPLPKQKTLQELGNELKALGALTVATPTDTTFPDLPYGTVLADLPQSGNRKNACDHCRSNQVAGKPKYACEKISGSNQCKECRALGRPCTFTPDSVLFDTQRPTLLNASINPKPKEDGVHYVRDRLMFEF</sequence>
<dbReference type="EMBL" id="JAUTXU010000022">
    <property type="protein sequence ID" value="KAK3720429.1"/>
    <property type="molecule type" value="Genomic_DNA"/>
</dbReference>
<name>A0ACC3NNU2_9PEZI</name>
<evidence type="ECO:0000313" key="1">
    <source>
        <dbReference type="EMBL" id="KAK3720429.1"/>
    </source>
</evidence>
<gene>
    <name evidence="1" type="ORF">LTR37_003841</name>
</gene>
<comment type="caution">
    <text evidence="1">The sequence shown here is derived from an EMBL/GenBank/DDBJ whole genome shotgun (WGS) entry which is preliminary data.</text>
</comment>
<dbReference type="Proteomes" id="UP001281147">
    <property type="component" value="Unassembled WGS sequence"/>
</dbReference>
<keyword evidence="2" id="KW-1185">Reference proteome</keyword>
<organism evidence="1 2">
    <name type="scientific">Vermiconidia calcicola</name>
    <dbReference type="NCBI Taxonomy" id="1690605"/>
    <lineage>
        <taxon>Eukaryota</taxon>
        <taxon>Fungi</taxon>
        <taxon>Dikarya</taxon>
        <taxon>Ascomycota</taxon>
        <taxon>Pezizomycotina</taxon>
        <taxon>Dothideomycetes</taxon>
        <taxon>Dothideomycetidae</taxon>
        <taxon>Mycosphaerellales</taxon>
        <taxon>Extremaceae</taxon>
        <taxon>Vermiconidia</taxon>
    </lineage>
</organism>
<accession>A0ACC3NNU2</accession>
<proteinExistence type="predicted"/>
<protein>
    <submittedName>
        <fullName evidence="1">Uncharacterized protein</fullName>
    </submittedName>
</protein>
<reference evidence="1" key="1">
    <citation type="submission" date="2023-07" db="EMBL/GenBank/DDBJ databases">
        <title>Black Yeasts Isolated from many extreme environments.</title>
        <authorList>
            <person name="Coleine C."/>
            <person name="Stajich J.E."/>
            <person name="Selbmann L."/>
        </authorList>
    </citation>
    <scope>NUCLEOTIDE SEQUENCE</scope>
    <source>
        <strain evidence="1">CCFEE 5714</strain>
    </source>
</reference>
<evidence type="ECO:0000313" key="2">
    <source>
        <dbReference type="Proteomes" id="UP001281147"/>
    </source>
</evidence>